<dbReference type="GO" id="GO:0005829">
    <property type="term" value="C:cytosol"/>
    <property type="evidence" value="ECO:0007669"/>
    <property type="project" value="TreeGrafter"/>
</dbReference>
<dbReference type="CDD" id="cd00093">
    <property type="entry name" value="HTH_XRE"/>
    <property type="match status" value="1"/>
</dbReference>
<name>A0A382VLL2_9ZZZZ</name>
<dbReference type="InterPro" id="IPR001387">
    <property type="entry name" value="Cro/C1-type_HTH"/>
</dbReference>
<dbReference type="Gene3D" id="1.10.260.40">
    <property type="entry name" value="lambda repressor-like DNA-binding domains"/>
    <property type="match status" value="1"/>
</dbReference>
<evidence type="ECO:0000259" key="2">
    <source>
        <dbReference type="PROSITE" id="PS50943"/>
    </source>
</evidence>
<sequence>MTNLDHRPDKDRQYSGLANLVKKVRLEKKLSQREFSRMLGMSNAYVAHLESGKIQPSVKTLRNISKTLGLPYNRLALLAKYIDHSIFNQPVNADDSIRIRAIADLTDEEWQSVLDYVNYVRTKRKI</sequence>
<keyword evidence="1" id="KW-0238">DNA-binding</keyword>
<evidence type="ECO:0000256" key="1">
    <source>
        <dbReference type="ARBA" id="ARBA00023125"/>
    </source>
</evidence>
<dbReference type="EMBL" id="UINC01152557">
    <property type="protein sequence ID" value="SVD46798.1"/>
    <property type="molecule type" value="Genomic_DNA"/>
</dbReference>
<dbReference type="Pfam" id="PF01381">
    <property type="entry name" value="HTH_3"/>
    <property type="match status" value="1"/>
</dbReference>
<proteinExistence type="predicted"/>
<dbReference type="AlphaFoldDB" id="A0A382VLL2"/>
<gene>
    <name evidence="3" type="ORF">METZ01_LOCUS399652</name>
</gene>
<dbReference type="InterPro" id="IPR050807">
    <property type="entry name" value="TransReg_Diox_bact_type"/>
</dbReference>
<dbReference type="PANTHER" id="PTHR46797">
    <property type="entry name" value="HTH-TYPE TRANSCRIPTIONAL REGULATOR"/>
    <property type="match status" value="1"/>
</dbReference>
<organism evidence="3">
    <name type="scientific">marine metagenome</name>
    <dbReference type="NCBI Taxonomy" id="408172"/>
    <lineage>
        <taxon>unclassified sequences</taxon>
        <taxon>metagenomes</taxon>
        <taxon>ecological metagenomes</taxon>
    </lineage>
</organism>
<reference evidence="3" key="1">
    <citation type="submission" date="2018-05" db="EMBL/GenBank/DDBJ databases">
        <authorList>
            <person name="Lanie J.A."/>
            <person name="Ng W.-L."/>
            <person name="Kazmierczak K.M."/>
            <person name="Andrzejewski T.M."/>
            <person name="Davidsen T.M."/>
            <person name="Wayne K.J."/>
            <person name="Tettelin H."/>
            <person name="Glass J.I."/>
            <person name="Rusch D."/>
            <person name="Podicherti R."/>
            <person name="Tsui H.-C.T."/>
            <person name="Winkler M.E."/>
        </authorList>
    </citation>
    <scope>NUCLEOTIDE SEQUENCE</scope>
</reference>
<dbReference type="PROSITE" id="PS50943">
    <property type="entry name" value="HTH_CROC1"/>
    <property type="match status" value="1"/>
</dbReference>
<dbReference type="InterPro" id="IPR010982">
    <property type="entry name" value="Lambda_DNA-bd_dom_sf"/>
</dbReference>
<dbReference type="SUPFAM" id="SSF47413">
    <property type="entry name" value="lambda repressor-like DNA-binding domains"/>
    <property type="match status" value="1"/>
</dbReference>
<protein>
    <recommendedName>
        <fullName evidence="2">HTH cro/C1-type domain-containing protein</fullName>
    </recommendedName>
</protein>
<dbReference type="SMART" id="SM00530">
    <property type="entry name" value="HTH_XRE"/>
    <property type="match status" value="1"/>
</dbReference>
<dbReference type="PANTHER" id="PTHR46797:SF1">
    <property type="entry name" value="METHYLPHOSPHONATE SYNTHASE"/>
    <property type="match status" value="1"/>
</dbReference>
<accession>A0A382VLL2</accession>
<dbReference type="GO" id="GO:0003700">
    <property type="term" value="F:DNA-binding transcription factor activity"/>
    <property type="evidence" value="ECO:0007669"/>
    <property type="project" value="TreeGrafter"/>
</dbReference>
<dbReference type="GO" id="GO:0003677">
    <property type="term" value="F:DNA binding"/>
    <property type="evidence" value="ECO:0007669"/>
    <property type="project" value="UniProtKB-KW"/>
</dbReference>
<feature type="domain" description="HTH cro/C1-type" evidence="2">
    <location>
        <begin position="21"/>
        <end position="75"/>
    </location>
</feature>
<evidence type="ECO:0000313" key="3">
    <source>
        <dbReference type="EMBL" id="SVD46798.1"/>
    </source>
</evidence>